<dbReference type="PANTHER" id="PTHR46708:SF2">
    <property type="entry name" value="FIBRONECTIN TYPE-III DOMAIN-CONTAINING PROTEIN"/>
    <property type="match status" value="1"/>
</dbReference>
<evidence type="ECO:0000313" key="3">
    <source>
        <dbReference type="EnsemblMetazoa" id="XP_030840934"/>
    </source>
</evidence>
<evidence type="ECO:0000259" key="2">
    <source>
        <dbReference type="PROSITE" id="PS50853"/>
    </source>
</evidence>
<dbReference type="EnsemblMetazoa" id="XM_030985074">
    <property type="protein sequence ID" value="XP_030840934"/>
    <property type="gene ID" value="LOC105446604"/>
</dbReference>
<dbReference type="InterPro" id="IPR036116">
    <property type="entry name" value="FN3_sf"/>
</dbReference>
<dbReference type="SUPFAM" id="SSF49265">
    <property type="entry name" value="Fibronectin type III"/>
    <property type="match status" value="7"/>
</dbReference>
<evidence type="ECO:0000313" key="4">
    <source>
        <dbReference type="Proteomes" id="UP000007110"/>
    </source>
</evidence>
<dbReference type="CDD" id="cd00063">
    <property type="entry name" value="FN3"/>
    <property type="match status" value="7"/>
</dbReference>
<feature type="domain" description="Fibronectin type-III" evidence="2">
    <location>
        <begin position="59"/>
        <end position="152"/>
    </location>
</feature>
<organism evidence="3 4">
    <name type="scientific">Strongylocentrotus purpuratus</name>
    <name type="common">Purple sea urchin</name>
    <dbReference type="NCBI Taxonomy" id="7668"/>
    <lineage>
        <taxon>Eukaryota</taxon>
        <taxon>Metazoa</taxon>
        <taxon>Echinodermata</taxon>
        <taxon>Eleutherozoa</taxon>
        <taxon>Echinozoa</taxon>
        <taxon>Echinoidea</taxon>
        <taxon>Euechinoidea</taxon>
        <taxon>Echinacea</taxon>
        <taxon>Camarodonta</taxon>
        <taxon>Echinidea</taxon>
        <taxon>Strongylocentrotidae</taxon>
        <taxon>Strongylocentrotus</taxon>
    </lineage>
</organism>
<dbReference type="InterPro" id="IPR003961">
    <property type="entry name" value="FN3_dom"/>
</dbReference>
<name>A0A7M7NS74_STRPU</name>
<dbReference type="PANTHER" id="PTHR46708">
    <property type="entry name" value="TENASCIN"/>
    <property type="match status" value="1"/>
</dbReference>
<dbReference type="InParanoid" id="A0A7M7NS74"/>
<dbReference type="SMART" id="SM00060">
    <property type="entry name" value="FN3"/>
    <property type="match status" value="9"/>
</dbReference>
<dbReference type="InterPro" id="IPR050991">
    <property type="entry name" value="ECM_Regulatory_Proteins"/>
</dbReference>
<feature type="domain" description="Fibronectin type-III" evidence="2">
    <location>
        <begin position="396"/>
        <end position="486"/>
    </location>
</feature>
<dbReference type="KEGG" id="spu:105446604"/>
<dbReference type="RefSeq" id="XP_030840934.1">
    <property type="nucleotide sequence ID" value="XM_030985074.1"/>
</dbReference>
<keyword evidence="1" id="KW-0677">Repeat</keyword>
<sequence>MLFSRLWVFYTGPDGVEVQGNPTTDPTTTITGLTPGTTYNFRVESTDAAGQRVLGNVPATTDLQAQINVDGVSETSATLSWTPIPGSFFYRVFYTGPDGVEVSGNPSTDPTTTITGLTPGTTYNFRVESTDAAGQRVLGNVPATTDLQTQINVDSVTPTSATLSWTPVPGSFFYRAFYTGPDGVEQSGNPSTDPTTTITGLTPGTTYNFRVESTDAAGQRVLGNVPATTDLQTQINVDSVTPTSATLSWTPIPGSFFYRVFYTGPDGVEQSGNPSTDPTTTITGLTPGTTYDVRVESTDAAGQRVLGNVPATTEPLQTEVRVDSVTENTAVISWTPVPGSIIYQIFYTGPDGIQRVVSTTDPTTTLTGLTPGSSYDIRVQTTSSTGQQSDVGTTTTTTDLQTQINVDSVSSTSATLSWTPIPGSFFYRVFYTGPDGVEQSGNPTTDPTTTIAGLTPGTTYTFRVESTDGAGQRVLGNVLATTDLPTEVNVDSATQDSATISWTPIPNTIVYQISYTGPDGNVVTASATSETVILNGLLPATAYNVDVAALTNTVRVEVGNTVATTTALPTSVTILGTTPNTISAEWTPIQDAFIYRIDYVSADGQHTGIVTSDVPQAVISSLQPGTTYTITVLGIVPGGSVQVGSETATTDIQLDLTASVSNIQTTSFDVMLQDRPEFTYPSYRVTVSEVGGPFSVQLPATANRDGGILTVNAVGLTAGTEYNVNIQGVTSVGQLEDQVTFNEFTRPNPPINGRFSEVNGATVFLEWNPPADGRLDGYIVVHGTETQDPSTLTQAVIPLGQTSYAVSGLNPLIPYVIGLVSYRDSVENFSDFAELLQERNSNLVINREHNISTVIILTDESFISTVLILTDESFNKYLNVLSFEQLIMNVLVDLVRMVASALVNQEVDLDVNASTASAVLAVKQPQMNVPVNHAKMEELASIFQTDTYVVALLG</sequence>
<dbReference type="Proteomes" id="UP000007110">
    <property type="component" value="Unassembled WGS sequence"/>
</dbReference>
<dbReference type="InterPro" id="IPR013783">
    <property type="entry name" value="Ig-like_fold"/>
</dbReference>
<feature type="domain" description="Fibronectin type-III" evidence="2">
    <location>
        <begin position="227"/>
        <end position="321"/>
    </location>
</feature>
<evidence type="ECO:0000256" key="1">
    <source>
        <dbReference type="ARBA" id="ARBA00022737"/>
    </source>
</evidence>
<reference evidence="3" key="2">
    <citation type="submission" date="2021-01" db="UniProtKB">
        <authorList>
            <consortium name="EnsemblMetazoa"/>
        </authorList>
    </citation>
    <scope>IDENTIFICATION</scope>
</reference>
<dbReference type="AlphaFoldDB" id="A0A7M7NS74"/>
<dbReference type="OMA" id="ESEDYYG"/>
<dbReference type="OrthoDB" id="9949424at2759"/>
<keyword evidence="4" id="KW-1185">Reference proteome</keyword>
<accession>A0A7M7NS74</accession>
<dbReference type="PROSITE" id="PS50853">
    <property type="entry name" value="FN3"/>
    <property type="match status" value="5"/>
</dbReference>
<protein>
    <recommendedName>
        <fullName evidence="2">Fibronectin type-III domain-containing protein</fullName>
    </recommendedName>
</protein>
<feature type="domain" description="Fibronectin type-III" evidence="2">
    <location>
        <begin position="568"/>
        <end position="657"/>
    </location>
</feature>
<dbReference type="Pfam" id="PF00041">
    <property type="entry name" value="fn3"/>
    <property type="match status" value="8"/>
</dbReference>
<dbReference type="Gene3D" id="2.60.40.10">
    <property type="entry name" value="Immunoglobulins"/>
    <property type="match status" value="10"/>
</dbReference>
<proteinExistence type="predicted"/>
<feature type="domain" description="Fibronectin type-III" evidence="2">
    <location>
        <begin position="749"/>
        <end position="844"/>
    </location>
</feature>
<reference evidence="4" key="1">
    <citation type="submission" date="2015-02" db="EMBL/GenBank/DDBJ databases">
        <title>Genome sequencing for Strongylocentrotus purpuratus.</title>
        <authorList>
            <person name="Murali S."/>
            <person name="Liu Y."/>
            <person name="Vee V."/>
            <person name="English A."/>
            <person name="Wang M."/>
            <person name="Skinner E."/>
            <person name="Han Y."/>
            <person name="Muzny D.M."/>
            <person name="Worley K.C."/>
            <person name="Gibbs R.A."/>
        </authorList>
    </citation>
    <scope>NUCLEOTIDE SEQUENCE</scope>
</reference>
<dbReference type="GeneID" id="105446604"/>